<evidence type="ECO:0000313" key="1">
    <source>
        <dbReference type="EMBL" id="OWY97964.1"/>
    </source>
</evidence>
<gene>
    <name evidence="1" type="ORF">PHMEG_00031388</name>
</gene>
<name>A0A225UY55_9STRA</name>
<proteinExistence type="predicted"/>
<dbReference type="AlphaFoldDB" id="A0A225UY55"/>
<organism evidence="1 2">
    <name type="scientific">Phytophthora megakarya</name>
    <dbReference type="NCBI Taxonomy" id="4795"/>
    <lineage>
        <taxon>Eukaryota</taxon>
        <taxon>Sar</taxon>
        <taxon>Stramenopiles</taxon>
        <taxon>Oomycota</taxon>
        <taxon>Peronosporomycetes</taxon>
        <taxon>Peronosporales</taxon>
        <taxon>Peronosporaceae</taxon>
        <taxon>Phytophthora</taxon>
    </lineage>
</organism>
<dbReference type="OrthoDB" id="128965at2759"/>
<dbReference type="EMBL" id="NBNE01009894">
    <property type="protein sequence ID" value="OWY97964.1"/>
    <property type="molecule type" value="Genomic_DNA"/>
</dbReference>
<comment type="caution">
    <text evidence="1">The sequence shown here is derived from an EMBL/GenBank/DDBJ whole genome shotgun (WGS) entry which is preliminary data.</text>
</comment>
<sequence>MKALHLEDFRGTADEPVEAWLATIPQEVERQAGLGGHTWTAEELYYGVTAHVKVRTSTWLTTLTSSMRREDKTLEFLVRKLRKKYGRRDNVFKVQQRLVERVQKPGERLSDYADVLTNIGFGHRVPVIKFPQKSFVNGINNQTAVMQMKGHNPKTLEDAVQYAEDTCGEYGEGFRVTDW</sequence>
<protein>
    <submittedName>
        <fullName evidence="1">Putative Polyprotein</fullName>
    </submittedName>
</protein>
<evidence type="ECO:0000313" key="2">
    <source>
        <dbReference type="Proteomes" id="UP000198211"/>
    </source>
</evidence>
<keyword evidence="2" id="KW-1185">Reference proteome</keyword>
<accession>A0A225UY55</accession>
<dbReference type="Proteomes" id="UP000198211">
    <property type="component" value="Unassembled WGS sequence"/>
</dbReference>
<reference evidence="2" key="1">
    <citation type="submission" date="2017-03" db="EMBL/GenBank/DDBJ databases">
        <title>Phytopthora megakarya and P. palmivora, two closely related causual agents of cacao black pod achieved similar genome size and gene model numbers by different mechanisms.</title>
        <authorList>
            <person name="Ali S."/>
            <person name="Shao J."/>
            <person name="Larry D.J."/>
            <person name="Kronmiller B."/>
            <person name="Shen D."/>
            <person name="Strem M.D."/>
            <person name="Melnick R.L."/>
            <person name="Guiltinan M.J."/>
            <person name="Tyler B.M."/>
            <person name="Meinhardt L.W."/>
            <person name="Bailey B.A."/>
        </authorList>
    </citation>
    <scope>NUCLEOTIDE SEQUENCE [LARGE SCALE GENOMIC DNA]</scope>
    <source>
        <strain evidence="2">zdho120</strain>
    </source>
</reference>